<comment type="caution">
    <text evidence="2">The sequence shown here is derived from an EMBL/GenBank/DDBJ whole genome shotgun (WGS) entry which is preliminary data.</text>
</comment>
<organism evidence="2 3">
    <name type="scientific">Allacma fusca</name>
    <dbReference type="NCBI Taxonomy" id="39272"/>
    <lineage>
        <taxon>Eukaryota</taxon>
        <taxon>Metazoa</taxon>
        <taxon>Ecdysozoa</taxon>
        <taxon>Arthropoda</taxon>
        <taxon>Hexapoda</taxon>
        <taxon>Collembola</taxon>
        <taxon>Symphypleona</taxon>
        <taxon>Sminthuridae</taxon>
        <taxon>Allacma</taxon>
    </lineage>
</organism>
<feature type="chain" id="PRO_5035266507" evidence="1">
    <location>
        <begin position="17"/>
        <end position="99"/>
    </location>
</feature>
<evidence type="ECO:0000313" key="3">
    <source>
        <dbReference type="Proteomes" id="UP000708208"/>
    </source>
</evidence>
<keyword evidence="1" id="KW-0732">Signal</keyword>
<feature type="signal peptide" evidence="1">
    <location>
        <begin position="1"/>
        <end position="16"/>
    </location>
</feature>
<evidence type="ECO:0000313" key="2">
    <source>
        <dbReference type="EMBL" id="CAG7686257.1"/>
    </source>
</evidence>
<accession>A0A8J2J529</accession>
<name>A0A8J2J529_9HEXA</name>
<keyword evidence="3" id="KW-1185">Reference proteome</keyword>
<dbReference type="AlphaFoldDB" id="A0A8J2J529"/>
<gene>
    <name evidence="2" type="ORF">AFUS01_LOCUS3165</name>
</gene>
<protein>
    <submittedName>
        <fullName evidence="2">Uncharacterized protein</fullName>
    </submittedName>
</protein>
<dbReference type="EMBL" id="CAJVCH010018729">
    <property type="protein sequence ID" value="CAG7686257.1"/>
    <property type="molecule type" value="Genomic_DNA"/>
</dbReference>
<evidence type="ECO:0000256" key="1">
    <source>
        <dbReference type="SAM" id="SignalP"/>
    </source>
</evidence>
<dbReference type="Proteomes" id="UP000708208">
    <property type="component" value="Unassembled WGS sequence"/>
</dbReference>
<sequence length="99" mass="10739">MMKIVLILALCAAAYAGYAQSGHGQNAGWGHGHGHGGHGGYGQGWRQYHGWANVNSHQTPYSYNYGLQEQGKGYNKWVWQGADTHHVTPVKGHGHGWSG</sequence>
<proteinExistence type="predicted"/>
<reference evidence="2" key="1">
    <citation type="submission" date="2021-06" db="EMBL/GenBank/DDBJ databases">
        <authorList>
            <person name="Hodson N. C."/>
            <person name="Mongue J. A."/>
            <person name="Jaron S. K."/>
        </authorList>
    </citation>
    <scope>NUCLEOTIDE SEQUENCE</scope>
</reference>